<proteinExistence type="predicted"/>
<name>A0ABQ9G8R3_9NEOP</name>
<dbReference type="EMBL" id="JARBHB010000015">
    <property type="protein sequence ID" value="KAJ8867867.1"/>
    <property type="molecule type" value="Genomic_DNA"/>
</dbReference>
<keyword evidence="2" id="KW-1185">Reference proteome</keyword>
<reference evidence="1 2" key="1">
    <citation type="submission" date="2023-02" db="EMBL/GenBank/DDBJ databases">
        <title>LHISI_Scaffold_Assembly.</title>
        <authorList>
            <person name="Stuart O.P."/>
            <person name="Cleave R."/>
            <person name="Magrath M.J.L."/>
            <person name="Mikheyev A.S."/>
        </authorList>
    </citation>
    <scope>NUCLEOTIDE SEQUENCE [LARGE SCALE GENOMIC DNA]</scope>
    <source>
        <strain evidence="1">Daus_M_001</strain>
        <tissue evidence="1">Leg muscle</tissue>
    </source>
</reference>
<protein>
    <submittedName>
        <fullName evidence="1">Uncharacterized protein</fullName>
    </submittedName>
</protein>
<evidence type="ECO:0000313" key="1">
    <source>
        <dbReference type="EMBL" id="KAJ8867867.1"/>
    </source>
</evidence>
<gene>
    <name evidence="1" type="ORF">PR048_031672</name>
</gene>
<evidence type="ECO:0000313" key="2">
    <source>
        <dbReference type="Proteomes" id="UP001159363"/>
    </source>
</evidence>
<sequence>MKRTKQEPVDKIVAKMKTISLETKIEVIRHSIKTLKKLLTSDALTSIEVRLRNRTPIMIHTE</sequence>
<dbReference type="Proteomes" id="UP001159363">
    <property type="component" value="Chromosome 14"/>
</dbReference>
<accession>A0ABQ9G8R3</accession>
<comment type="caution">
    <text evidence="1">The sequence shown here is derived from an EMBL/GenBank/DDBJ whole genome shotgun (WGS) entry which is preliminary data.</text>
</comment>
<organism evidence="1 2">
    <name type="scientific">Dryococelus australis</name>
    <dbReference type="NCBI Taxonomy" id="614101"/>
    <lineage>
        <taxon>Eukaryota</taxon>
        <taxon>Metazoa</taxon>
        <taxon>Ecdysozoa</taxon>
        <taxon>Arthropoda</taxon>
        <taxon>Hexapoda</taxon>
        <taxon>Insecta</taxon>
        <taxon>Pterygota</taxon>
        <taxon>Neoptera</taxon>
        <taxon>Polyneoptera</taxon>
        <taxon>Phasmatodea</taxon>
        <taxon>Verophasmatodea</taxon>
        <taxon>Anareolatae</taxon>
        <taxon>Phasmatidae</taxon>
        <taxon>Eurycanthinae</taxon>
        <taxon>Dryococelus</taxon>
    </lineage>
</organism>